<dbReference type="EMBL" id="JACEGQ020000008">
    <property type="protein sequence ID" value="KAH8500606.1"/>
    <property type="molecule type" value="Genomic_DNA"/>
</dbReference>
<organism evidence="1 2">
    <name type="scientific">Populus deltoides</name>
    <name type="common">Eastern poplar</name>
    <name type="synonym">Eastern cottonwood</name>
    <dbReference type="NCBI Taxonomy" id="3696"/>
    <lineage>
        <taxon>Eukaryota</taxon>
        <taxon>Viridiplantae</taxon>
        <taxon>Streptophyta</taxon>
        <taxon>Embryophyta</taxon>
        <taxon>Tracheophyta</taxon>
        <taxon>Spermatophyta</taxon>
        <taxon>Magnoliopsida</taxon>
        <taxon>eudicotyledons</taxon>
        <taxon>Gunneridae</taxon>
        <taxon>Pentapetalae</taxon>
        <taxon>rosids</taxon>
        <taxon>fabids</taxon>
        <taxon>Malpighiales</taxon>
        <taxon>Salicaceae</taxon>
        <taxon>Saliceae</taxon>
        <taxon>Populus</taxon>
    </lineage>
</organism>
<dbReference type="AlphaFoldDB" id="A0A8T2Y696"/>
<sequence length="105" mass="11625">MGMDVRVVFDLEELSSSFYGPSLEFLLGLVMLGLLAQYSERPILSSVPMGRSSLGTLYATLEPVGPKLFRNPVSNPFACHLNLEERCRGSEILRNKPYIASVAPY</sequence>
<evidence type="ECO:0000313" key="1">
    <source>
        <dbReference type="EMBL" id="KAH8500606.1"/>
    </source>
</evidence>
<reference evidence="1" key="1">
    <citation type="journal article" date="2021" name="J. Hered.">
        <title>Genome Assembly of Salicaceae Populus deltoides (Eastern Cottonwood) I-69 Based on Nanopore Sequencing and Hi-C Technologies.</title>
        <authorList>
            <person name="Bai S."/>
            <person name="Wu H."/>
            <person name="Zhang J."/>
            <person name="Pan Z."/>
            <person name="Zhao W."/>
            <person name="Li Z."/>
            <person name="Tong C."/>
        </authorList>
    </citation>
    <scope>NUCLEOTIDE SEQUENCE</scope>
    <source>
        <tissue evidence="1">Leaf</tissue>
    </source>
</reference>
<protein>
    <submittedName>
        <fullName evidence="1">Uncharacterized protein</fullName>
    </submittedName>
</protein>
<accession>A0A8T2Y696</accession>
<gene>
    <name evidence="1" type="ORF">H0E87_015730</name>
</gene>
<dbReference type="Proteomes" id="UP000807159">
    <property type="component" value="Chromosome 8"/>
</dbReference>
<keyword evidence="2" id="KW-1185">Reference proteome</keyword>
<comment type="caution">
    <text evidence="1">The sequence shown here is derived from an EMBL/GenBank/DDBJ whole genome shotgun (WGS) entry which is preliminary data.</text>
</comment>
<name>A0A8T2Y696_POPDE</name>
<proteinExistence type="predicted"/>
<evidence type="ECO:0000313" key="2">
    <source>
        <dbReference type="Proteomes" id="UP000807159"/>
    </source>
</evidence>